<dbReference type="KEGG" id="rsi:Runsl_3619"/>
<accession>A0A7U4E760</accession>
<dbReference type="AlphaFoldDB" id="A0A7U4E760"/>
<reference evidence="2" key="1">
    <citation type="submission" date="2011-06" db="EMBL/GenBank/DDBJ databases">
        <title>The complete genome of chromosome of Runella slithyformis DSM 19594.</title>
        <authorList>
            <consortium name="US DOE Joint Genome Institute (JGI-PGF)"/>
            <person name="Lucas S."/>
            <person name="Han J."/>
            <person name="Lapidus A."/>
            <person name="Bruce D."/>
            <person name="Goodwin L."/>
            <person name="Pitluck S."/>
            <person name="Peters L."/>
            <person name="Kyrpides N."/>
            <person name="Mavromatis K."/>
            <person name="Ivanova N."/>
            <person name="Ovchinnikova G."/>
            <person name="Zhang X."/>
            <person name="Misra M."/>
            <person name="Detter J.C."/>
            <person name="Tapia R."/>
            <person name="Han C."/>
            <person name="Land M."/>
            <person name="Hauser L."/>
            <person name="Markowitz V."/>
            <person name="Cheng J.-F."/>
            <person name="Hugenholtz P."/>
            <person name="Woyke T."/>
            <person name="Wu D."/>
            <person name="Tindall B."/>
            <person name="Faehrich R."/>
            <person name="Brambilla E."/>
            <person name="Klenk H.-P."/>
            <person name="Eisen J.A."/>
        </authorList>
    </citation>
    <scope>NUCLEOTIDE SEQUENCE [LARGE SCALE GENOMIC DNA]</scope>
    <source>
        <strain evidence="2">ATCC 29530 / DSM 19594 / LMG 11500 / NCIMB 11436 / LSU 4</strain>
    </source>
</reference>
<keyword evidence="2" id="KW-1185">Reference proteome</keyword>
<reference evidence="1 2" key="2">
    <citation type="journal article" date="2012" name="Stand. Genomic Sci.">
        <title>Complete genome sequence of the aquatic bacterium Runella slithyformis type strain (LSU 4(T)).</title>
        <authorList>
            <person name="Copeland A."/>
            <person name="Zhang X."/>
            <person name="Misra M."/>
            <person name="Lapidus A."/>
            <person name="Nolan M."/>
            <person name="Lucas S."/>
            <person name="Deshpande S."/>
            <person name="Cheng J.F."/>
            <person name="Tapia R."/>
            <person name="Goodwin L.A."/>
            <person name="Pitluck S."/>
            <person name="Liolios K."/>
            <person name="Pagani I."/>
            <person name="Ivanova N."/>
            <person name="Mikhailova N."/>
            <person name="Pati A."/>
            <person name="Chen A."/>
            <person name="Palaniappan K."/>
            <person name="Land M."/>
            <person name="Hauser L."/>
            <person name="Pan C."/>
            <person name="Jeffries C.D."/>
            <person name="Detter J.C."/>
            <person name="Brambilla E.M."/>
            <person name="Rohde M."/>
            <person name="Djao O.D."/>
            <person name="Goker M."/>
            <person name="Sikorski J."/>
            <person name="Tindall B.J."/>
            <person name="Woyke T."/>
            <person name="Bristow J."/>
            <person name="Eisen J.A."/>
            <person name="Markowitz V."/>
            <person name="Hugenholtz P."/>
            <person name="Kyrpides N.C."/>
            <person name="Klenk H.P."/>
            <person name="Mavromatis K."/>
        </authorList>
    </citation>
    <scope>NUCLEOTIDE SEQUENCE [LARGE SCALE GENOMIC DNA]</scope>
    <source>
        <strain evidence="2">ATCC 29530 / DSM 19594 / LMG 11500 / NCIMB 11436 / LSU 4</strain>
    </source>
</reference>
<dbReference type="RefSeq" id="WP_013929281.1">
    <property type="nucleotide sequence ID" value="NC_015703.1"/>
</dbReference>
<evidence type="ECO:0000313" key="2">
    <source>
        <dbReference type="Proteomes" id="UP000000493"/>
    </source>
</evidence>
<sequence>MRVPTKFNEVQMHFLQFLSQRQVSEQELEDIQRMIAKYYFDKAAIELEKIVMEKGITEADVENLKNQHLRPLINNDAYRA</sequence>
<dbReference type="EMBL" id="CP002859">
    <property type="protein sequence ID" value="AEI49978.1"/>
    <property type="molecule type" value="Genomic_DNA"/>
</dbReference>
<organism evidence="1 2">
    <name type="scientific">Runella slithyformis (strain ATCC 29530 / DSM 19594 / LMG 11500 / NCIMB 11436 / LSU 4)</name>
    <dbReference type="NCBI Taxonomy" id="761193"/>
    <lineage>
        <taxon>Bacteria</taxon>
        <taxon>Pseudomonadati</taxon>
        <taxon>Bacteroidota</taxon>
        <taxon>Cytophagia</taxon>
        <taxon>Cytophagales</taxon>
        <taxon>Spirosomataceae</taxon>
        <taxon>Runella</taxon>
    </lineage>
</organism>
<gene>
    <name evidence="1" type="ordered locus">Runsl_3619</name>
</gene>
<name>A0A7U4E760_RUNSL</name>
<protein>
    <submittedName>
        <fullName evidence="1">Uncharacterized protein</fullName>
    </submittedName>
</protein>
<dbReference type="Proteomes" id="UP000000493">
    <property type="component" value="Chromosome"/>
</dbReference>
<proteinExistence type="predicted"/>
<evidence type="ECO:0000313" key="1">
    <source>
        <dbReference type="EMBL" id="AEI49978.1"/>
    </source>
</evidence>